<dbReference type="InterPro" id="IPR015955">
    <property type="entry name" value="Lactate_DH/Glyco_Ohase_4_C"/>
</dbReference>
<evidence type="ECO:0000313" key="9">
    <source>
        <dbReference type="EMBL" id="MBY0099173.1"/>
    </source>
</evidence>
<keyword evidence="4 7" id="KW-0520">NAD</keyword>
<dbReference type="Gene3D" id="3.40.50.720">
    <property type="entry name" value="NAD(P)-binding Rossmann-like Domain"/>
    <property type="match status" value="1"/>
</dbReference>
<evidence type="ECO:0000256" key="4">
    <source>
        <dbReference type="ARBA" id="ARBA00023027"/>
    </source>
</evidence>
<dbReference type="RefSeq" id="WP_221875391.1">
    <property type="nucleotide sequence ID" value="NZ_JACWFH010000033.1"/>
</dbReference>
<dbReference type="SUPFAM" id="SSF51735">
    <property type="entry name" value="NAD(P)-binding Rossmann-fold domains"/>
    <property type="match status" value="1"/>
</dbReference>
<evidence type="ECO:0000256" key="3">
    <source>
        <dbReference type="ARBA" id="ARBA00022801"/>
    </source>
</evidence>
<reference evidence="9 10" key="1">
    <citation type="submission" date="2020-07" db="EMBL/GenBank/DDBJ databases">
        <title>Fungal Genomes of the International Space Station.</title>
        <authorList>
            <person name="Seuylemezian A."/>
            <person name="Singh N.K."/>
            <person name="Wood J."/>
            <person name="Venkateswaran K."/>
        </authorList>
    </citation>
    <scope>NUCLEOTIDE SEQUENCE [LARGE SCALE GENOMIC DNA]</scope>
    <source>
        <strain evidence="9 10">PL-B2</strain>
    </source>
</reference>
<dbReference type="InterPro" id="IPR019802">
    <property type="entry name" value="GlycHydrolase_4_CS"/>
</dbReference>
<name>A0ABS7KAA9_9BACI</name>
<evidence type="ECO:0000256" key="1">
    <source>
        <dbReference type="ARBA" id="ARBA00010141"/>
    </source>
</evidence>
<dbReference type="InterPro" id="IPR022616">
    <property type="entry name" value="Glyco_hydro_4_C"/>
</dbReference>
<comment type="similarity">
    <text evidence="1 7">Belongs to the glycosyl hydrolase 4 family.</text>
</comment>
<dbReference type="Proteomes" id="UP000769780">
    <property type="component" value="Unassembled WGS sequence"/>
</dbReference>
<keyword evidence="3 7" id="KW-0378">Hydrolase</keyword>
<comment type="caution">
    <text evidence="9">The sequence shown here is derived from an EMBL/GenBank/DDBJ whole genome shotgun (WGS) entry which is preliminary data.</text>
</comment>
<evidence type="ECO:0000256" key="5">
    <source>
        <dbReference type="ARBA" id="ARBA00023211"/>
    </source>
</evidence>
<evidence type="ECO:0000256" key="7">
    <source>
        <dbReference type="RuleBase" id="RU361152"/>
    </source>
</evidence>
<dbReference type="Pfam" id="PF02056">
    <property type="entry name" value="Glyco_hydro_4"/>
    <property type="match status" value="1"/>
</dbReference>
<dbReference type="PRINTS" id="PR00732">
    <property type="entry name" value="GLHYDRLASE4"/>
</dbReference>
<organism evidence="9 10">
    <name type="scientific">Mesobacillus maritimus</name>
    <dbReference type="NCBI Taxonomy" id="1643336"/>
    <lineage>
        <taxon>Bacteria</taxon>
        <taxon>Bacillati</taxon>
        <taxon>Bacillota</taxon>
        <taxon>Bacilli</taxon>
        <taxon>Bacillales</taxon>
        <taxon>Bacillaceae</taxon>
        <taxon>Mesobacillus</taxon>
    </lineage>
</organism>
<dbReference type="Pfam" id="PF11975">
    <property type="entry name" value="Glyco_hydro_4C"/>
    <property type="match status" value="1"/>
</dbReference>
<dbReference type="CDD" id="cd05296">
    <property type="entry name" value="GH4_P_beta_glucosidase"/>
    <property type="match status" value="1"/>
</dbReference>
<dbReference type="PANTHER" id="PTHR32092">
    <property type="entry name" value="6-PHOSPHO-BETA-GLUCOSIDASE-RELATED"/>
    <property type="match status" value="1"/>
</dbReference>
<keyword evidence="5" id="KW-0464">Manganese</keyword>
<dbReference type="SUPFAM" id="SSF56327">
    <property type="entry name" value="LDH C-terminal domain-like"/>
    <property type="match status" value="1"/>
</dbReference>
<sequence>MEKGIKIVTIGGGSSYTPELVEGLIKRYEELPVSELWLVDIEAGKEKLQIVGNLAKRMVKKAGVPIDIHLTLDRKAALKDADFVTTQFRVGLLEARAKDERIPLKYNVIGQETNGPGGLFKGLRTIPVILEIIKDMEELCPDAWLVNFTNPAGMVTEAVLRYTNHKKVVGLCNVPIGIRMGVAQMLGVEAERVHIDFAGLNHMVFGLDVYLDGVPIKDEVIRLMNDPNNSVTMKNIANIGWEPEFLQALNAIPCPYHRYYYKTREMLVDEQEKAATVGTRAEVVKKLEDELFKLYKDPNLDIKPPQLEQRGGAYYSDAACNLISSIYNDKRDIQPVNIRNNGAISSIEDDSAVELNCIITKEGPKPIAVGDLPVAVRGLVQQIKSFERVAAEAAVTGDVNKAVLALAINPLVGSDKLAKEIVTEMLEAHKEYLPQFFTEV</sequence>
<keyword evidence="6 7" id="KW-0326">Glycosidase</keyword>
<dbReference type="EMBL" id="JACWFH010000033">
    <property type="protein sequence ID" value="MBY0099173.1"/>
    <property type="molecule type" value="Genomic_DNA"/>
</dbReference>
<keyword evidence="10" id="KW-1185">Reference proteome</keyword>
<evidence type="ECO:0000259" key="8">
    <source>
        <dbReference type="Pfam" id="PF11975"/>
    </source>
</evidence>
<keyword evidence="2" id="KW-0479">Metal-binding</keyword>
<evidence type="ECO:0000256" key="6">
    <source>
        <dbReference type="ARBA" id="ARBA00023295"/>
    </source>
</evidence>
<dbReference type="Gene3D" id="3.90.110.10">
    <property type="entry name" value="Lactate dehydrogenase/glycoside hydrolase, family 4, C-terminal"/>
    <property type="match status" value="1"/>
</dbReference>
<comment type="cofactor">
    <cofactor evidence="7">
        <name>NAD(+)</name>
        <dbReference type="ChEBI" id="CHEBI:57540"/>
    </cofactor>
    <text evidence="7">Binds 1 NAD(+) per subunit.</text>
</comment>
<protein>
    <submittedName>
        <fullName evidence="9">6-phospho-beta-glucosidase</fullName>
    </submittedName>
</protein>
<feature type="domain" description="Glycosyl hydrolase family 4 C-terminal" evidence="8">
    <location>
        <begin position="197"/>
        <end position="412"/>
    </location>
</feature>
<dbReference type="PROSITE" id="PS01324">
    <property type="entry name" value="GLYCOSYL_HYDROL_F4"/>
    <property type="match status" value="1"/>
</dbReference>
<dbReference type="InterPro" id="IPR001088">
    <property type="entry name" value="Glyco_hydro_4"/>
</dbReference>
<evidence type="ECO:0000313" key="10">
    <source>
        <dbReference type="Proteomes" id="UP000769780"/>
    </source>
</evidence>
<accession>A0ABS7KAA9</accession>
<gene>
    <name evidence="9" type="ORF">H0185_20600</name>
</gene>
<proteinExistence type="inferred from homology"/>
<dbReference type="PANTHER" id="PTHR32092:SF5">
    <property type="entry name" value="6-PHOSPHO-BETA-GLUCOSIDASE"/>
    <property type="match status" value="1"/>
</dbReference>
<evidence type="ECO:0000256" key="2">
    <source>
        <dbReference type="ARBA" id="ARBA00022723"/>
    </source>
</evidence>
<dbReference type="InterPro" id="IPR036291">
    <property type="entry name" value="NAD(P)-bd_dom_sf"/>
</dbReference>